<dbReference type="InterPro" id="IPR036322">
    <property type="entry name" value="WD40_repeat_dom_sf"/>
</dbReference>
<dbReference type="HOGENOM" id="CLU_048446_0_0_1"/>
<reference evidence="1 2" key="1">
    <citation type="submission" date="2015-01" db="EMBL/GenBank/DDBJ databases">
        <title>The Genome Sequence of Exophiala mesophila CBS40295.</title>
        <authorList>
            <consortium name="The Broad Institute Genomics Platform"/>
            <person name="Cuomo C."/>
            <person name="de Hoog S."/>
            <person name="Gorbushina A."/>
            <person name="Stielow B."/>
            <person name="Teixiera M."/>
            <person name="Abouelleil A."/>
            <person name="Chapman S.B."/>
            <person name="Priest M."/>
            <person name="Young S.K."/>
            <person name="Wortman J."/>
            <person name="Nusbaum C."/>
            <person name="Birren B."/>
        </authorList>
    </citation>
    <scope>NUCLEOTIDE SEQUENCE [LARGE SCALE GENOMIC DNA]</scope>
    <source>
        <strain evidence="1 2">CBS 40295</strain>
    </source>
</reference>
<evidence type="ECO:0008006" key="3">
    <source>
        <dbReference type="Google" id="ProtNLM"/>
    </source>
</evidence>
<dbReference type="STRING" id="212818.A0A0D1WL32"/>
<sequence length="493" mass="54313">MESYKAAFNFSSRLYQKLTTMPSTDSPGIIVARFLKANHYYETLKAFLEEAGLPEDAASTNPGDWTIEKILEEKHQYDTSLAFERKGEEHLTGWAEPAPSKPVEPDVQIKSNVLCVASSRGKDGLDEELLITTADKSWSQVSTQVPFKHQGSIDNAHGSPVLSISTLQGYVFSTSMSGQLMLHDGHGRLLDKVRDHLKYAIQVTTEVAQNQRWIVATAGWDQKVHLYAPEHDLVENFQPGDAIPADNEPHINGVLGDPIHTITLPTNPESLVLVRHPDTTELYLVLSRRDSSFLYYYRVTPTSAESSSSRSSQISYSVQETGRQNLAPHSNAWVAFTPSCLALSPADPTLLAVATSHLPHMKLLIVRLLFPTTTSDPLPVSQTQASQARAELAVQDKEDRAIKLQVSTMSPQTPYSTPQVVWRPGGNGVFVNADDGVIRGVDTQSGKVVSLLKAHEVGSKIRTLHAAFETGEHGKREILVSGGFDKKVFVWRV</sequence>
<dbReference type="RefSeq" id="XP_016221284.1">
    <property type="nucleotide sequence ID" value="XM_016371952.1"/>
</dbReference>
<dbReference type="Proteomes" id="UP000054302">
    <property type="component" value="Unassembled WGS sequence"/>
</dbReference>
<gene>
    <name evidence="1" type="ORF">PV10_07090</name>
</gene>
<dbReference type="AlphaFoldDB" id="A0A0D1WL32"/>
<dbReference type="VEuPathDB" id="FungiDB:PV10_07090"/>
<dbReference type="InterPro" id="IPR006594">
    <property type="entry name" value="LisH"/>
</dbReference>
<protein>
    <recommendedName>
        <fullName evidence="3">LisH domain-containing protein</fullName>
    </recommendedName>
</protein>
<name>A0A0D1WL32_EXOME</name>
<dbReference type="InterPro" id="IPR015943">
    <property type="entry name" value="WD40/YVTN_repeat-like_dom_sf"/>
</dbReference>
<dbReference type="PROSITE" id="PS50896">
    <property type="entry name" value="LISH"/>
    <property type="match status" value="1"/>
</dbReference>
<evidence type="ECO:0000313" key="1">
    <source>
        <dbReference type="EMBL" id="KIV89710.1"/>
    </source>
</evidence>
<dbReference type="Gene3D" id="2.130.10.10">
    <property type="entry name" value="YVTN repeat-like/Quinoprotein amine dehydrogenase"/>
    <property type="match status" value="1"/>
</dbReference>
<keyword evidence="2" id="KW-1185">Reference proteome</keyword>
<organism evidence="1 2">
    <name type="scientific">Exophiala mesophila</name>
    <name type="common">Black yeast-like fungus</name>
    <dbReference type="NCBI Taxonomy" id="212818"/>
    <lineage>
        <taxon>Eukaryota</taxon>
        <taxon>Fungi</taxon>
        <taxon>Dikarya</taxon>
        <taxon>Ascomycota</taxon>
        <taxon>Pezizomycotina</taxon>
        <taxon>Eurotiomycetes</taxon>
        <taxon>Chaetothyriomycetidae</taxon>
        <taxon>Chaetothyriales</taxon>
        <taxon>Herpotrichiellaceae</taxon>
        <taxon>Exophiala</taxon>
    </lineage>
</organism>
<accession>A0A0D1WL32</accession>
<dbReference type="GeneID" id="27324935"/>
<proteinExistence type="predicted"/>
<dbReference type="OrthoDB" id="1932312at2759"/>
<evidence type="ECO:0000313" key="2">
    <source>
        <dbReference type="Proteomes" id="UP000054302"/>
    </source>
</evidence>
<dbReference type="EMBL" id="KN847524">
    <property type="protein sequence ID" value="KIV89710.1"/>
    <property type="molecule type" value="Genomic_DNA"/>
</dbReference>
<dbReference type="SUPFAM" id="SSF50978">
    <property type="entry name" value="WD40 repeat-like"/>
    <property type="match status" value="1"/>
</dbReference>
<dbReference type="OMA" id="MKVIIVR"/>